<dbReference type="Proteomes" id="UP000005258">
    <property type="component" value="Chromosome"/>
</dbReference>
<dbReference type="Gene3D" id="3.40.47.10">
    <property type="match status" value="1"/>
</dbReference>
<keyword evidence="5 9" id="KW-0012">Acyltransferase</keyword>
<evidence type="ECO:0000256" key="8">
    <source>
        <dbReference type="PIRSR" id="PIRSR000429-1"/>
    </source>
</evidence>
<dbReference type="GO" id="GO:0042619">
    <property type="term" value="P:poly-hydroxybutyrate biosynthetic process"/>
    <property type="evidence" value="ECO:0007669"/>
    <property type="project" value="UniProtKB-KW"/>
</dbReference>
<comment type="pathway">
    <text evidence="1">Lipid metabolism.</text>
</comment>
<dbReference type="NCBIfam" id="TIGR01930">
    <property type="entry name" value="AcCoA-C-Actrans"/>
    <property type="match status" value="1"/>
</dbReference>
<accession>I3TMD4</accession>
<evidence type="ECO:0000313" key="13">
    <source>
        <dbReference type="Proteomes" id="UP000005258"/>
    </source>
</evidence>
<dbReference type="HOGENOM" id="CLU_031026_2_2_5"/>
<dbReference type="Pfam" id="PF02803">
    <property type="entry name" value="Thiolase_C"/>
    <property type="match status" value="1"/>
</dbReference>
<feature type="active site" description="Proton acceptor" evidence="8">
    <location>
        <position position="389"/>
    </location>
</feature>
<dbReference type="InterPro" id="IPR020615">
    <property type="entry name" value="Thiolase_acyl_enz_int_AS"/>
</dbReference>
<dbReference type="PIRSF" id="PIRSF000429">
    <property type="entry name" value="Ac-CoA_Ac_transf"/>
    <property type="match status" value="1"/>
</dbReference>
<dbReference type="InterPro" id="IPR050215">
    <property type="entry name" value="Thiolase-like_sf_Thiolase"/>
</dbReference>
<feature type="domain" description="Thiolase C-terminal" evidence="11">
    <location>
        <begin position="278"/>
        <end position="402"/>
    </location>
</feature>
<proteinExistence type="inferred from homology"/>
<evidence type="ECO:0000256" key="3">
    <source>
        <dbReference type="ARBA" id="ARBA00022679"/>
    </source>
</evidence>
<feature type="active site" description="Acyl-thioester intermediate" evidence="8">
    <location>
        <position position="92"/>
    </location>
</feature>
<evidence type="ECO:0000256" key="4">
    <source>
        <dbReference type="ARBA" id="ARBA00022752"/>
    </source>
</evidence>
<evidence type="ECO:0000256" key="5">
    <source>
        <dbReference type="ARBA" id="ARBA00023315"/>
    </source>
</evidence>
<dbReference type="InterPro" id="IPR020613">
    <property type="entry name" value="Thiolase_CS"/>
</dbReference>
<evidence type="ECO:0000313" key="12">
    <source>
        <dbReference type="EMBL" id="AFK53922.1"/>
    </source>
</evidence>
<dbReference type="PANTHER" id="PTHR43853">
    <property type="entry name" value="3-KETOACYL-COA THIOLASE, PEROXISOMAL"/>
    <property type="match status" value="1"/>
</dbReference>
<organism evidence="12 13">
    <name type="scientific">Tistrella mobilis (strain KA081020-065)</name>
    <dbReference type="NCBI Taxonomy" id="1110502"/>
    <lineage>
        <taxon>Bacteria</taxon>
        <taxon>Pseudomonadati</taxon>
        <taxon>Pseudomonadota</taxon>
        <taxon>Alphaproteobacteria</taxon>
        <taxon>Geminicoccales</taxon>
        <taxon>Geminicoccaceae</taxon>
        <taxon>Tistrella</taxon>
    </lineage>
</organism>
<feature type="domain" description="Thiolase N-terminal" evidence="10">
    <location>
        <begin position="8"/>
        <end position="270"/>
    </location>
</feature>
<dbReference type="PROSITE" id="PS00098">
    <property type="entry name" value="THIOLASE_1"/>
    <property type="match status" value="1"/>
</dbReference>
<dbReference type="EC" id="2.3.1.16" evidence="6"/>
<dbReference type="PATRIC" id="fig|1110502.3.peg.2146"/>
<dbReference type="RefSeq" id="WP_014745600.1">
    <property type="nucleotide sequence ID" value="NC_017956.1"/>
</dbReference>
<feature type="active site" description="Proton acceptor" evidence="8">
    <location>
        <position position="359"/>
    </location>
</feature>
<sequence length="403" mass="41415">MSATTDAFIFDGLRSAFGRQGGVLSRIRPDDLLGQVIRALMAKTGVDPTAIEDVLAGCACQAGEDARNVARHGALMGGLPVEVAAQTVNRLCGSGMAAVIDASRAIRLGDGELMIAGGVESMTRAPFVVAKSEQAFGRDFKVYDSAIGARFPNPKVIAAYGGDTMPETADNIARDLAIGREESDAFAARSQASYEAARAAGFFEGEITAVTVDQGRKAPALEVTADEHPRPDSTLAALTKLRPLAADGVVTAGNASGINDGAAALLLGTEAAGARFGLKPRARIVAAAVAGVEPRVMGLGPVPAARKALARAGLSLADMDVIEINEAFATQVLGCLKQLDLAYDDARVNPNGGAIAVGHPLGASGARITLTALRELERRGGRYALVSMCIGIGQGIALIVEKV</sequence>
<dbReference type="NCBIfam" id="NF006001">
    <property type="entry name" value="PRK08131.1"/>
    <property type="match status" value="1"/>
</dbReference>
<dbReference type="InterPro" id="IPR002155">
    <property type="entry name" value="Thiolase"/>
</dbReference>
<dbReference type="eggNOG" id="COG0183">
    <property type="taxonomic scope" value="Bacteria"/>
</dbReference>
<keyword evidence="3 9" id="KW-0808">Transferase</keyword>
<dbReference type="STRING" id="1110502.TMO_2084"/>
<evidence type="ECO:0000256" key="2">
    <source>
        <dbReference type="ARBA" id="ARBA00010982"/>
    </source>
</evidence>
<dbReference type="FunFam" id="3.40.47.10:FF:000010">
    <property type="entry name" value="Acetyl-CoA acetyltransferase (Thiolase)"/>
    <property type="match status" value="1"/>
</dbReference>
<comment type="pathway">
    <text evidence="7">Metabolic intermediate biosynthesis; (R)-mevalonate biosynthesis; (R)-mevalonate from acetyl-CoA: step 1/3.</text>
</comment>
<dbReference type="CDD" id="cd00751">
    <property type="entry name" value="thiolase"/>
    <property type="match status" value="1"/>
</dbReference>
<evidence type="ECO:0000259" key="10">
    <source>
        <dbReference type="Pfam" id="PF00108"/>
    </source>
</evidence>
<dbReference type="PANTHER" id="PTHR43853:SF2">
    <property type="entry name" value="3-OXOADIPYL-COA_3-OXO-5,6-DEHYDROSUBERYL-COA THIOLASE"/>
    <property type="match status" value="1"/>
</dbReference>
<reference evidence="12 13" key="1">
    <citation type="journal article" date="2012" name="J. Am. Chem. Soc.">
        <title>Bacterial biosynthesis and maturation of the didemnin anti-cancer agents.</title>
        <authorList>
            <person name="Xu Y."/>
            <person name="Kersten R.D."/>
            <person name="Nam S.J."/>
            <person name="Lu L."/>
            <person name="Al-Suwailem A.M."/>
            <person name="Zheng H."/>
            <person name="Fenical W."/>
            <person name="Dorrestein P.C."/>
            <person name="Moore B.S."/>
            <person name="Qian P.Y."/>
        </authorList>
    </citation>
    <scope>NUCLEOTIDE SEQUENCE [LARGE SCALE GENOMIC DNA]</scope>
    <source>
        <strain evidence="12 13">KA081020-065</strain>
    </source>
</reference>
<dbReference type="InterPro" id="IPR020610">
    <property type="entry name" value="Thiolase_AS"/>
</dbReference>
<dbReference type="InterPro" id="IPR020617">
    <property type="entry name" value="Thiolase_C"/>
</dbReference>
<dbReference type="AlphaFoldDB" id="I3TMD4"/>
<keyword evidence="4" id="KW-0583">PHB biosynthesis</keyword>
<evidence type="ECO:0000259" key="11">
    <source>
        <dbReference type="Pfam" id="PF02803"/>
    </source>
</evidence>
<dbReference type="EMBL" id="CP003236">
    <property type="protein sequence ID" value="AFK53922.1"/>
    <property type="molecule type" value="Genomic_DNA"/>
</dbReference>
<evidence type="ECO:0000256" key="6">
    <source>
        <dbReference type="ARBA" id="ARBA00024073"/>
    </source>
</evidence>
<dbReference type="KEGG" id="tmo:TMO_2084"/>
<dbReference type="GO" id="GO:0005737">
    <property type="term" value="C:cytoplasm"/>
    <property type="evidence" value="ECO:0007669"/>
    <property type="project" value="UniProtKB-ARBA"/>
</dbReference>
<keyword evidence="13" id="KW-1185">Reference proteome</keyword>
<dbReference type="GO" id="GO:0006635">
    <property type="term" value="P:fatty acid beta-oxidation"/>
    <property type="evidence" value="ECO:0007669"/>
    <property type="project" value="TreeGrafter"/>
</dbReference>
<evidence type="ECO:0000256" key="1">
    <source>
        <dbReference type="ARBA" id="ARBA00005189"/>
    </source>
</evidence>
<dbReference type="InterPro" id="IPR020616">
    <property type="entry name" value="Thiolase_N"/>
</dbReference>
<gene>
    <name evidence="12" type="primary">paaJ</name>
    <name evidence="12" type="ordered locus">TMO_2084</name>
</gene>
<name>I3TMD4_TISMK</name>
<protein>
    <recommendedName>
        <fullName evidence="6">acetyl-CoA C-acyltransferase</fullName>
        <ecNumber evidence="6">2.3.1.16</ecNumber>
    </recommendedName>
</protein>
<comment type="similarity">
    <text evidence="2 9">Belongs to the thiolase-like superfamily. Thiolase family.</text>
</comment>
<dbReference type="InterPro" id="IPR016039">
    <property type="entry name" value="Thiolase-like"/>
</dbReference>
<evidence type="ECO:0000256" key="7">
    <source>
        <dbReference type="ARBA" id="ARBA00037924"/>
    </source>
</evidence>
<dbReference type="GO" id="GO:0003988">
    <property type="term" value="F:acetyl-CoA C-acyltransferase activity"/>
    <property type="evidence" value="ECO:0007669"/>
    <property type="project" value="UniProtKB-EC"/>
</dbReference>
<dbReference type="SUPFAM" id="SSF53901">
    <property type="entry name" value="Thiolase-like"/>
    <property type="match status" value="2"/>
</dbReference>
<dbReference type="PROSITE" id="PS00737">
    <property type="entry name" value="THIOLASE_2"/>
    <property type="match status" value="1"/>
</dbReference>
<dbReference type="GO" id="GO:0010124">
    <property type="term" value="P:phenylacetate catabolic process"/>
    <property type="evidence" value="ECO:0007669"/>
    <property type="project" value="TreeGrafter"/>
</dbReference>
<evidence type="ECO:0000256" key="9">
    <source>
        <dbReference type="RuleBase" id="RU003557"/>
    </source>
</evidence>
<dbReference type="PROSITE" id="PS00099">
    <property type="entry name" value="THIOLASE_3"/>
    <property type="match status" value="1"/>
</dbReference>
<dbReference type="Pfam" id="PF00108">
    <property type="entry name" value="Thiolase_N"/>
    <property type="match status" value="1"/>
</dbReference>